<reference evidence="5 6" key="1">
    <citation type="journal article" date="2013" name="J. Microbiol.">
        <title>Mucilaginibacter ginsenosidivorax sp. nov., with ginsenoside converting activity isolated from sediment.</title>
        <authorList>
            <person name="Kim J.K."/>
            <person name="Choi T.E."/>
            <person name="Liu Q.M."/>
            <person name="Park H.Y."/>
            <person name="Yi T.H."/>
            <person name="Yoon M.H."/>
            <person name="Kim S.C."/>
            <person name="Im W.T."/>
        </authorList>
    </citation>
    <scope>NUCLEOTIDE SEQUENCE [LARGE SCALE GENOMIC DNA]</scope>
    <source>
        <strain evidence="5 6">KHI28</strain>
    </source>
</reference>
<dbReference type="GO" id="GO:0004672">
    <property type="term" value="F:protein kinase activity"/>
    <property type="evidence" value="ECO:0007669"/>
    <property type="project" value="InterPro"/>
</dbReference>
<dbReference type="GO" id="GO:0005737">
    <property type="term" value="C:cytoplasm"/>
    <property type="evidence" value="ECO:0007669"/>
    <property type="project" value="TreeGrafter"/>
</dbReference>
<dbReference type="InterPro" id="IPR001245">
    <property type="entry name" value="Ser-Thr/Tyr_kinase_cat_dom"/>
</dbReference>
<dbReference type="OrthoDB" id="8532199at2"/>
<evidence type="ECO:0000256" key="3">
    <source>
        <dbReference type="PROSITE-ProRule" id="PRU10141"/>
    </source>
</evidence>
<dbReference type="InterPro" id="IPR000719">
    <property type="entry name" value="Prot_kinase_dom"/>
</dbReference>
<gene>
    <name evidence="5" type="ORF">FSB76_14875</name>
</gene>
<dbReference type="PROSITE" id="PS51450">
    <property type="entry name" value="LRR"/>
    <property type="match status" value="2"/>
</dbReference>
<dbReference type="Gene3D" id="1.10.510.10">
    <property type="entry name" value="Transferase(Phosphotransferase) domain 1"/>
    <property type="match status" value="1"/>
</dbReference>
<sequence>MQTLLQLQNGELKGATSLTLSEGLSHFPEEIFELADTLERLDLSYNNISALPADFGRLKKLKIFFCSENPFTVLPEVLADCPLLDIAGFKSNQIAAVPSKSLNPNLRWLILTNNRIADLPATIGNCKRMQKLMLAGNQLTTLPPELSNCSNLELLRISANKLSEFPQWLLYMPRLSWLAFSGNPFCEIPPAQSLDLIHWDHLELNEHLGEGASGVIHKATWRKVTKTPEVAIKIFKGAVTSDGSPEDEMNTCVAAGAHPGLVQLIGQITAHPEDKKGLVMGLIPPSFYNLGLPPSLQSCTRDVFKEDLSLTTPQIVKIAVTIASVAVQLHNRGIMHSDMYAHNTLVDDDANTLFGDFGAACFYDKNNSDLAPALERLEVRAFGCLLDDLLNLSSEQSNDIQAKLGIIRDACMVQDVLLRPDFRYLNDELLKLQLTNPR</sequence>
<keyword evidence="6" id="KW-1185">Reference proteome</keyword>
<dbReference type="SMART" id="SM00369">
    <property type="entry name" value="LRR_TYP"/>
    <property type="match status" value="4"/>
</dbReference>
<dbReference type="RefSeq" id="WP_147054609.1">
    <property type="nucleotide sequence ID" value="NZ_CP042437.1"/>
</dbReference>
<dbReference type="Gene3D" id="3.30.200.20">
    <property type="entry name" value="Phosphorylase Kinase, domain 1"/>
    <property type="match status" value="1"/>
</dbReference>
<dbReference type="InterPro" id="IPR011009">
    <property type="entry name" value="Kinase-like_dom_sf"/>
</dbReference>
<keyword evidence="3" id="KW-0067">ATP-binding</keyword>
<feature type="binding site" evidence="3">
    <location>
        <position position="233"/>
    </location>
    <ligand>
        <name>ATP</name>
        <dbReference type="ChEBI" id="CHEBI:30616"/>
    </ligand>
</feature>
<dbReference type="Pfam" id="PF13855">
    <property type="entry name" value="LRR_8"/>
    <property type="match status" value="1"/>
</dbReference>
<evidence type="ECO:0000259" key="4">
    <source>
        <dbReference type="PROSITE" id="PS50011"/>
    </source>
</evidence>
<keyword evidence="5" id="KW-0418">Kinase</keyword>
<dbReference type="KEGG" id="mgk:FSB76_14875"/>
<dbReference type="AlphaFoldDB" id="A0A5B8W2G2"/>
<dbReference type="InterPro" id="IPR050216">
    <property type="entry name" value="LRR_domain-containing"/>
</dbReference>
<dbReference type="Gene3D" id="3.80.10.10">
    <property type="entry name" value="Ribonuclease Inhibitor"/>
    <property type="match status" value="2"/>
</dbReference>
<dbReference type="PANTHER" id="PTHR48051">
    <property type="match status" value="1"/>
</dbReference>
<dbReference type="SUPFAM" id="SSF52058">
    <property type="entry name" value="L domain-like"/>
    <property type="match status" value="1"/>
</dbReference>
<dbReference type="EMBL" id="CP042437">
    <property type="protein sequence ID" value="QEC77165.1"/>
    <property type="molecule type" value="Genomic_DNA"/>
</dbReference>
<dbReference type="InterPro" id="IPR003591">
    <property type="entry name" value="Leu-rich_rpt_typical-subtyp"/>
</dbReference>
<dbReference type="Pfam" id="PF07714">
    <property type="entry name" value="PK_Tyr_Ser-Thr"/>
    <property type="match status" value="1"/>
</dbReference>
<evidence type="ECO:0000313" key="6">
    <source>
        <dbReference type="Proteomes" id="UP000321362"/>
    </source>
</evidence>
<dbReference type="Proteomes" id="UP000321362">
    <property type="component" value="Chromosome"/>
</dbReference>
<dbReference type="PANTHER" id="PTHR48051:SF1">
    <property type="entry name" value="RAS SUPPRESSOR PROTEIN 1"/>
    <property type="match status" value="1"/>
</dbReference>
<feature type="domain" description="Protein kinase" evidence="4">
    <location>
        <begin position="202"/>
        <end position="438"/>
    </location>
</feature>
<dbReference type="SUPFAM" id="SSF56112">
    <property type="entry name" value="Protein kinase-like (PK-like)"/>
    <property type="match status" value="1"/>
</dbReference>
<dbReference type="PROSITE" id="PS00107">
    <property type="entry name" value="PROTEIN_KINASE_ATP"/>
    <property type="match status" value="1"/>
</dbReference>
<organism evidence="5 6">
    <name type="scientific">Mucilaginibacter ginsenosidivorax</name>
    <dbReference type="NCBI Taxonomy" id="862126"/>
    <lineage>
        <taxon>Bacteria</taxon>
        <taxon>Pseudomonadati</taxon>
        <taxon>Bacteroidota</taxon>
        <taxon>Sphingobacteriia</taxon>
        <taxon>Sphingobacteriales</taxon>
        <taxon>Sphingobacteriaceae</taxon>
        <taxon>Mucilaginibacter</taxon>
    </lineage>
</organism>
<evidence type="ECO:0000256" key="1">
    <source>
        <dbReference type="ARBA" id="ARBA00022614"/>
    </source>
</evidence>
<protein>
    <submittedName>
        <fullName evidence="5">Protein kinase</fullName>
    </submittedName>
</protein>
<keyword evidence="5" id="KW-0808">Transferase</keyword>
<accession>A0A5B8W2G2</accession>
<dbReference type="InterPro" id="IPR017441">
    <property type="entry name" value="Protein_kinase_ATP_BS"/>
</dbReference>
<dbReference type="PROSITE" id="PS50011">
    <property type="entry name" value="PROTEIN_KINASE_DOM"/>
    <property type="match status" value="1"/>
</dbReference>
<evidence type="ECO:0000256" key="2">
    <source>
        <dbReference type="ARBA" id="ARBA00022737"/>
    </source>
</evidence>
<dbReference type="Pfam" id="PF00560">
    <property type="entry name" value="LRR_1"/>
    <property type="match status" value="1"/>
</dbReference>
<dbReference type="InterPro" id="IPR001611">
    <property type="entry name" value="Leu-rich_rpt"/>
</dbReference>
<dbReference type="GO" id="GO:0005524">
    <property type="term" value="F:ATP binding"/>
    <property type="evidence" value="ECO:0007669"/>
    <property type="project" value="UniProtKB-UniRule"/>
</dbReference>
<dbReference type="SMART" id="SM00364">
    <property type="entry name" value="LRR_BAC"/>
    <property type="match status" value="4"/>
</dbReference>
<proteinExistence type="predicted"/>
<keyword evidence="3" id="KW-0547">Nucleotide-binding</keyword>
<keyword evidence="1" id="KW-0433">Leucine-rich repeat</keyword>
<name>A0A5B8W2G2_9SPHI</name>
<evidence type="ECO:0000313" key="5">
    <source>
        <dbReference type="EMBL" id="QEC77165.1"/>
    </source>
</evidence>
<keyword evidence="2" id="KW-0677">Repeat</keyword>
<dbReference type="InterPro" id="IPR032675">
    <property type="entry name" value="LRR_dom_sf"/>
</dbReference>